<dbReference type="Proteomes" id="UP000017908">
    <property type="component" value="Unassembled WGS sequence"/>
</dbReference>
<name>R7N1A0_MEGEL</name>
<dbReference type="EMBL" id="CBKE010000373">
    <property type="protein sequence ID" value="CDF05862.1"/>
    <property type="molecule type" value="Genomic_DNA"/>
</dbReference>
<comment type="caution">
    <text evidence="1">The sequence shown here is derived from an EMBL/GenBank/DDBJ whole genome shotgun (WGS) entry which is preliminary data.</text>
</comment>
<protein>
    <submittedName>
        <fullName evidence="1">Uncharacterized protein</fullName>
    </submittedName>
</protein>
<evidence type="ECO:0000313" key="1">
    <source>
        <dbReference type="EMBL" id="CDF05862.1"/>
    </source>
</evidence>
<dbReference type="AntiFam" id="ANF00173">
    <property type="entry name" value="Shadow ORF (opposite ppk)"/>
</dbReference>
<proteinExistence type="predicted"/>
<dbReference type="AlphaFoldDB" id="R7N1A0"/>
<sequence length="138" mass="15535">MAGIDSHGRDDGIDFPFKKAFQPQPLVIIESVDTNEMQAVGLQFLLDVAIIAVLVVDQFMDHFLDGIELFLRRHAGDIDVLDAAFDEVLDAGHADHEKFVQVRRGNGDEVQLFQQWIGRDDGFAQDPFIEFDPCTFTI</sequence>
<gene>
    <name evidence="1" type="ORF">BN715_00211</name>
</gene>
<organism evidence="1">
    <name type="scientific">Megasphaera elsdenii CAG:570</name>
    <dbReference type="NCBI Taxonomy" id="1263087"/>
    <lineage>
        <taxon>Bacteria</taxon>
        <taxon>Bacillati</taxon>
        <taxon>Bacillota</taxon>
        <taxon>Negativicutes</taxon>
        <taxon>Veillonellales</taxon>
        <taxon>Veillonellaceae</taxon>
        <taxon>Megasphaera</taxon>
    </lineage>
</organism>
<reference evidence="1" key="1">
    <citation type="submission" date="2012-11" db="EMBL/GenBank/DDBJ databases">
        <title>Dependencies among metagenomic species, viruses, plasmids and units of genetic variation.</title>
        <authorList>
            <person name="Nielsen H.B."/>
            <person name="Almeida M."/>
            <person name="Juncker A.S."/>
            <person name="Rasmussen S."/>
            <person name="Li J."/>
            <person name="Sunagawa S."/>
            <person name="Plichta D."/>
            <person name="Gautier L."/>
            <person name="Le Chatelier E."/>
            <person name="Peletier E."/>
            <person name="Bonde I."/>
            <person name="Nielsen T."/>
            <person name="Manichanh C."/>
            <person name="Arumugam M."/>
            <person name="Batto J."/>
            <person name="Santos M.B.Q.D."/>
            <person name="Blom N."/>
            <person name="Borruel N."/>
            <person name="Burgdorf K.S."/>
            <person name="Boumezbeur F."/>
            <person name="Casellas F."/>
            <person name="Dore J."/>
            <person name="Guarner F."/>
            <person name="Hansen T."/>
            <person name="Hildebrand F."/>
            <person name="Kaas R.S."/>
            <person name="Kennedy S."/>
            <person name="Kristiansen K."/>
            <person name="Kultima J.R."/>
            <person name="Leonard P."/>
            <person name="Levenez F."/>
            <person name="Lund O."/>
            <person name="Moumen B."/>
            <person name="Le Paslier D."/>
            <person name="Pons N."/>
            <person name="Pedersen O."/>
            <person name="Prifti E."/>
            <person name="Qin J."/>
            <person name="Raes J."/>
            <person name="Tap J."/>
            <person name="Tims S."/>
            <person name="Ussery D.W."/>
            <person name="Yamada T."/>
            <person name="MetaHit consortium"/>
            <person name="Renault P."/>
            <person name="Sicheritz-Ponten T."/>
            <person name="Bork P."/>
            <person name="Wang J."/>
            <person name="Brunak S."/>
            <person name="Ehrlich S.D."/>
        </authorList>
    </citation>
    <scope>NUCLEOTIDE SEQUENCE [LARGE SCALE GENOMIC DNA]</scope>
</reference>
<accession>R7N1A0</accession>